<keyword evidence="2" id="KW-0812">Transmembrane</keyword>
<evidence type="ECO:0000313" key="4">
    <source>
        <dbReference type="Proteomes" id="UP000634647"/>
    </source>
</evidence>
<keyword evidence="2" id="KW-1133">Transmembrane helix</keyword>
<gene>
    <name evidence="3" type="ORF">GCM10008024_40150</name>
</gene>
<evidence type="ECO:0000256" key="1">
    <source>
        <dbReference type="SAM" id="MobiDB-lite"/>
    </source>
</evidence>
<evidence type="ECO:0000313" key="3">
    <source>
        <dbReference type="EMBL" id="GHE06282.1"/>
    </source>
</evidence>
<dbReference type="Proteomes" id="UP000634647">
    <property type="component" value="Unassembled WGS sequence"/>
</dbReference>
<reference evidence="3" key="1">
    <citation type="journal article" date="2014" name="Int. J. Syst. Evol. Microbiol.">
        <title>Complete genome sequence of Corynebacterium casei LMG S-19264T (=DSM 44701T), isolated from a smear-ripened cheese.</title>
        <authorList>
            <consortium name="US DOE Joint Genome Institute (JGI-PGF)"/>
            <person name="Walter F."/>
            <person name="Albersmeier A."/>
            <person name="Kalinowski J."/>
            <person name="Ruckert C."/>
        </authorList>
    </citation>
    <scope>NUCLEOTIDE SEQUENCE</scope>
    <source>
        <strain evidence="3">CGMCC 1.10859</strain>
    </source>
</reference>
<feature type="transmembrane region" description="Helical" evidence="2">
    <location>
        <begin position="21"/>
        <end position="44"/>
    </location>
</feature>
<feature type="region of interest" description="Disordered" evidence="1">
    <location>
        <begin position="79"/>
        <end position="116"/>
    </location>
</feature>
<comment type="caution">
    <text evidence="3">The sequence shown here is derived from an EMBL/GenBank/DDBJ whole genome shotgun (WGS) entry which is preliminary data.</text>
</comment>
<feature type="transmembrane region" description="Helical" evidence="2">
    <location>
        <begin position="56"/>
        <end position="73"/>
    </location>
</feature>
<keyword evidence="2" id="KW-0472">Membrane</keyword>
<dbReference type="EMBL" id="BNAB01000036">
    <property type="protein sequence ID" value="GHE06282.1"/>
    <property type="molecule type" value="Genomic_DNA"/>
</dbReference>
<name>A0AAN4UV93_9RHOB</name>
<dbReference type="AlphaFoldDB" id="A0AAN4UV93"/>
<feature type="compositionally biased region" description="Low complexity" evidence="1">
    <location>
        <begin position="89"/>
        <end position="116"/>
    </location>
</feature>
<proteinExistence type="predicted"/>
<reference evidence="3" key="2">
    <citation type="submission" date="2023-06" db="EMBL/GenBank/DDBJ databases">
        <authorList>
            <person name="Sun Q."/>
            <person name="Zhou Y."/>
        </authorList>
    </citation>
    <scope>NUCLEOTIDE SEQUENCE</scope>
    <source>
        <strain evidence="3">CGMCC 1.10859</strain>
    </source>
</reference>
<organism evidence="3 4">
    <name type="scientific">Allgaiera indica</name>
    <dbReference type="NCBI Taxonomy" id="765699"/>
    <lineage>
        <taxon>Bacteria</taxon>
        <taxon>Pseudomonadati</taxon>
        <taxon>Pseudomonadota</taxon>
        <taxon>Alphaproteobacteria</taxon>
        <taxon>Rhodobacterales</taxon>
        <taxon>Paracoccaceae</taxon>
        <taxon>Allgaiera</taxon>
    </lineage>
</organism>
<protein>
    <submittedName>
        <fullName evidence="3">Uncharacterized protein</fullName>
    </submittedName>
</protein>
<accession>A0AAN4UV93</accession>
<evidence type="ECO:0000256" key="2">
    <source>
        <dbReference type="SAM" id="Phobius"/>
    </source>
</evidence>
<sequence length="116" mass="12142">MKPPSGQPLFLARQSYRRRRLMDAARMLPFLGAFLFLVPVLWGGEGGRARATAGDGIYLILAWAALIVAAFVVSRALTRSAEAPPDPAATPARPDRPAGAPEDAAPAARPGPGADP</sequence>
<dbReference type="RefSeq" id="WP_143037591.1">
    <property type="nucleotide sequence ID" value="NZ_BNAB01000036.1"/>
</dbReference>